<keyword evidence="2" id="KW-1185">Reference proteome</keyword>
<dbReference type="Proteomes" id="UP000076154">
    <property type="component" value="Unassembled WGS sequence"/>
</dbReference>
<reference evidence="1" key="1">
    <citation type="submission" date="2018-04" db="EMBL/GenBank/DDBJ databases">
        <title>Whole genome sequencing of Hypsizygus marmoreus.</title>
        <authorList>
            <person name="Choi I.-G."/>
            <person name="Min B."/>
            <person name="Kim J.-G."/>
            <person name="Kim S."/>
            <person name="Oh Y.-L."/>
            <person name="Kong W.-S."/>
            <person name="Park H."/>
            <person name="Jeong J."/>
            <person name="Song E.-S."/>
        </authorList>
    </citation>
    <scope>NUCLEOTIDE SEQUENCE [LARGE SCALE GENOMIC DNA]</scope>
    <source>
        <strain evidence="1">51987-8</strain>
    </source>
</reference>
<sequence length="78" mass="8765">MLGRSGANLPILAHPQSPFFPWRIAVLIADIRKFHQVSPPSISDIDSPYLLRFYQNSFTGSPADSTRRLDIGRIATLR</sequence>
<organism evidence="1 2">
    <name type="scientific">Hypsizygus marmoreus</name>
    <name type="common">White beech mushroom</name>
    <name type="synonym">Agaricus marmoreus</name>
    <dbReference type="NCBI Taxonomy" id="39966"/>
    <lineage>
        <taxon>Eukaryota</taxon>
        <taxon>Fungi</taxon>
        <taxon>Dikarya</taxon>
        <taxon>Basidiomycota</taxon>
        <taxon>Agaricomycotina</taxon>
        <taxon>Agaricomycetes</taxon>
        <taxon>Agaricomycetidae</taxon>
        <taxon>Agaricales</taxon>
        <taxon>Tricholomatineae</taxon>
        <taxon>Lyophyllaceae</taxon>
        <taxon>Hypsizygus</taxon>
    </lineage>
</organism>
<gene>
    <name evidence="1" type="ORF">Hypma_006455</name>
</gene>
<accession>A0A369JV80</accession>
<name>A0A369JV80_HYPMA</name>
<protein>
    <submittedName>
        <fullName evidence="1">Uncharacterized protein</fullName>
    </submittedName>
</protein>
<evidence type="ECO:0000313" key="1">
    <source>
        <dbReference type="EMBL" id="RDB25688.1"/>
    </source>
</evidence>
<proteinExistence type="predicted"/>
<dbReference type="InParanoid" id="A0A369JV80"/>
<comment type="caution">
    <text evidence="1">The sequence shown here is derived from an EMBL/GenBank/DDBJ whole genome shotgun (WGS) entry which is preliminary data.</text>
</comment>
<dbReference type="AlphaFoldDB" id="A0A369JV80"/>
<dbReference type="EMBL" id="LUEZ02000040">
    <property type="protein sequence ID" value="RDB25688.1"/>
    <property type="molecule type" value="Genomic_DNA"/>
</dbReference>
<evidence type="ECO:0000313" key="2">
    <source>
        <dbReference type="Proteomes" id="UP000076154"/>
    </source>
</evidence>